<protein>
    <submittedName>
        <fullName evidence="2">Uncharacterized protein</fullName>
    </submittedName>
</protein>
<dbReference type="AlphaFoldDB" id="A0A2J6QYP5"/>
<dbReference type="OrthoDB" id="10652088at2759"/>
<evidence type="ECO:0000313" key="3">
    <source>
        <dbReference type="Proteomes" id="UP000235786"/>
    </source>
</evidence>
<name>A0A2J6QYP5_HYAVF</name>
<sequence length="256" mass="27618">MTSTYRSTPRNLRNSSRPKYGSWVVVMGGDGCCAVCEQSRCRSSAGHLPVVPDDELLWTRETAYLATAMAHATPCDACSSSSNSTQAACSSDHGPRDSQRALSETAGLPRTEGSESPDLRYSGSVGTDWIICAEARATKRITDGTMELSRSKVLAGRHHTGTGRTPEWMRQASQGVWHRASSSEPGQASDTGDARLALNENPWGLRSGRLEGLEVENLRELGRGDVALRPLDCKRQHWPLASDNGMTKDVVPASAC</sequence>
<keyword evidence="3" id="KW-1185">Reference proteome</keyword>
<evidence type="ECO:0000313" key="2">
    <source>
        <dbReference type="EMBL" id="PMD31394.1"/>
    </source>
</evidence>
<dbReference type="EMBL" id="KZ613962">
    <property type="protein sequence ID" value="PMD31394.1"/>
    <property type="molecule type" value="Genomic_DNA"/>
</dbReference>
<accession>A0A2J6QYP5</accession>
<reference evidence="2 3" key="1">
    <citation type="submission" date="2016-04" db="EMBL/GenBank/DDBJ databases">
        <title>A degradative enzymes factory behind the ericoid mycorrhizal symbiosis.</title>
        <authorList>
            <consortium name="DOE Joint Genome Institute"/>
            <person name="Martino E."/>
            <person name="Morin E."/>
            <person name="Grelet G."/>
            <person name="Kuo A."/>
            <person name="Kohler A."/>
            <person name="Daghino S."/>
            <person name="Barry K."/>
            <person name="Choi C."/>
            <person name="Cichocki N."/>
            <person name="Clum A."/>
            <person name="Copeland A."/>
            <person name="Hainaut M."/>
            <person name="Haridas S."/>
            <person name="Labutti K."/>
            <person name="Lindquist E."/>
            <person name="Lipzen A."/>
            <person name="Khouja H.-R."/>
            <person name="Murat C."/>
            <person name="Ohm R."/>
            <person name="Olson A."/>
            <person name="Spatafora J."/>
            <person name="Veneault-Fourrey C."/>
            <person name="Henrissat B."/>
            <person name="Grigoriev I."/>
            <person name="Martin F."/>
            <person name="Perotto S."/>
        </authorList>
    </citation>
    <scope>NUCLEOTIDE SEQUENCE [LARGE SCALE GENOMIC DNA]</scope>
    <source>
        <strain evidence="2 3">F</strain>
    </source>
</reference>
<proteinExistence type="predicted"/>
<dbReference type="Proteomes" id="UP000235786">
    <property type="component" value="Unassembled WGS sequence"/>
</dbReference>
<gene>
    <name evidence="2" type="ORF">L207DRAFT_536885</name>
</gene>
<evidence type="ECO:0000256" key="1">
    <source>
        <dbReference type="SAM" id="MobiDB-lite"/>
    </source>
</evidence>
<feature type="region of interest" description="Disordered" evidence="1">
    <location>
        <begin position="86"/>
        <end position="120"/>
    </location>
</feature>
<organism evidence="2 3">
    <name type="scientific">Hyaloscypha variabilis (strain UAMH 11265 / GT02V1 / F)</name>
    <name type="common">Meliniomyces variabilis</name>
    <dbReference type="NCBI Taxonomy" id="1149755"/>
    <lineage>
        <taxon>Eukaryota</taxon>
        <taxon>Fungi</taxon>
        <taxon>Dikarya</taxon>
        <taxon>Ascomycota</taxon>
        <taxon>Pezizomycotina</taxon>
        <taxon>Leotiomycetes</taxon>
        <taxon>Helotiales</taxon>
        <taxon>Hyaloscyphaceae</taxon>
        <taxon>Hyaloscypha</taxon>
        <taxon>Hyaloscypha variabilis</taxon>
    </lineage>
</organism>